<protein>
    <submittedName>
        <fullName evidence="1">Uncharacterized protein</fullName>
    </submittedName>
</protein>
<evidence type="ECO:0000313" key="2">
    <source>
        <dbReference type="Proteomes" id="UP001349262"/>
    </source>
</evidence>
<evidence type="ECO:0000313" key="1">
    <source>
        <dbReference type="EMBL" id="MEE7455305.1"/>
    </source>
</evidence>
<name>A0ABU7T433_9HYPH</name>
<gene>
    <name evidence="1" type="ORF">MRSR164_00320</name>
</gene>
<organism evidence="1 2">
    <name type="scientific">Methylobacterium radiotolerans</name>
    <dbReference type="NCBI Taxonomy" id="31998"/>
    <lineage>
        <taxon>Bacteria</taxon>
        <taxon>Pseudomonadati</taxon>
        <taxon>Pseudomonadota</taxon>
        <taxon>Alphaproteobacteria</taxon>
        <taxon>Hyphomicrobiales</taxon>
        <taxon>Methylobacteriaceae</taxon>
        <taxon>Methylobacterium</taxon>
    </lineage>
</organism>
<keyword evidence="2" id="KW-1185">Reference proteome</keyword>
<dbReference type="EMBL" id="MLBY01000001">
    <property type="protein sequence ID" value="MEE7455305.1"/>
    <property type="molecule type" value="Genomic_DNA"/>
</dbReference>
<accession>A0ABU7T433</accession>
<sequence length="111" mass="11922">MARQVFYSVNTAQDRQDLQCLFARILLRPGNELCDYPFANSFGSATQAGADLIDGCEILGSDEPSNAIDDVVSHCPPSQIALVAASIRFRVSAMRSSSPTPPSCAFHQTVS</sequence>
<proteinExistence type="predicted"/>
<dbReference type="Proteomes" id="UP001349262">
    <property type="component" value="Unassembled WGS sequence"/>
</dbReference>
<comment type="caution">
    <text evidence="1">The sequence shown here is derived from an EMBL/GenBank/DDBJ whole genome shotgun (WGS) entry which is preliminary data.</text>
</comment>
<reference evidence="1 2" key="1">
    <citation type="journal article" date="2012" name="Genet. Mol. Biol.">
        <title>Analysis of 16S rRNA and mxaF genes revealing insights into Methylobacterium niche-specific plant association.</title>
        <authorList>
            <person name="Dourado M.N."/>
            <person name="Andreote F.D."/>
            <person name="Dini-Andreote F."/>
            <person name="Conti R."/>
            <person name="Araujo J.M."/>
            <person name="Araujo W.L."/>
        </authorList>
    </citation>
    <scope>NUCLEOTIDE SEQUENCE [LARGE SCALE GENOMIC DNA]</scope>
    <source>
        <strain evidence="1 2">SR1.6/4</strain>
    </source>
</reference>